<evidence type="ECO:0000313" key="6">
    <source>
        <dbReference type="Proteomes" id="UP001528411"/>
    </source>
</evidence>
<dbReference type="Gene3D" id="3.30.70.270">
    <property type="match status" value="1"/>
</dbReference>
<comment type="catalytic activity">
    <reaction evidence="2">
        <text>2 GTP = 3',3'-c-di-GMP + 2 diphosphate</text>
        <dbReference type="Rhea" id="RHEA:24898"/>
        <dbReference type="ChEBI" id="CHEBI:33019"/>
        <dbReference type="ChEBI" id="CHEBI:37565"/>
        <dbReference type="ChEBI" id="CHEBI:58805"/>
        <dbReference type="EC" id="2.7.7.65"/>
    </reaction>
</comment>
<accession>A0ABT5FAK0</accession>
<keyword evidence="3" id="KW-1133">Transmembrane helix</keyword>
<keyword evidence="3" id="KW-0472">Membrane</keyword>
<dbReference type="Proteomes" id="UP001528411">
    <property type="component" value="Unassembled WGS sequence"/>
</dbReference>
<dbReference type="EC" id="2.7.7.65" evidence="1"/>
<dbReference type="InterPro" id="IPR000160">
    <property type="entry name" value="GGDEF_dom"/>
</dbReference>
<dbReference type="EMBL" id="JAQOMS010000002">
    <property type="protein sequence ID" value="MDC2888565.1"/>
    <property type="molecule type" value="Genomic_DNA"/>
</dbReference>
<keyword evidence="3" id="KW-0812">Transmembrane</keyword>
<dbReference type="InterPro" id="IPR050469">
    <property type="entry name" value="Diguanylate_Cyclase"/>
</dbReference>
<evidence type="ECO:0000313" key="5">
    <source>
        <dbReference type="EMBL" id="MDC2888565.1"/>
    </source>
</evidence>
<evidence type="ECO:0000256" key="2">
    <source>
        <dbReference type="ARBA" id="ARBA00034247"/>
    </source>
</evidence>
<dbReference type="SMART" id="SM00267">
    <property type="entry name" value="GGDEF"/>
    <property type="match status" value="1"/>
</dbReference>
<keyword evidence="5" id="KW-0808">Transferase</keyword>
<keyword evidence="5" id="KW-0548">Nucleotidyltransferase</keyword>
<feature type="transmembrane region" description="Helical" evidence="3">
    <location>
        <begin position="150"/>
        <end position="172"/>
    </location>
</feature>
<dbReference type="CDD" id="cd01949">
    <property type="entry name" value="GGDEF"/>
    <property type="match status" value="1"/>
</dbReference>
<dbReference type="PANTHER" id="PTHR45138">
    <property type="entry name" value="REGULATORY COMPONENTS OF SENSORY TRANSDUCTION SYSTEM"/>
    <property type="match status" value="1"/>
</dbReference>
<dbReference type="InterPro" id="IPR029787">
    <property type="entry name" value="Nucleotide_cyclase"/>
</dbReference>
<dbReference type="SUPFAM" id="SSF55073">
    <property type="entry name" value="Nucleotide cyclase"/>
    <property type="match status" value="1"/>
</dbReference>
<dbReference type="NCBIfam" id="TIGR00254">
    <property type="entry name" value="GGDEF"/>
    <property type="match status" value="1"/>
</dbReference>
<dbReference type="Pfam" id="PF00990">
    <property type="entry name" value="GGDEF"/>
    <property type="match status" value="1"/>
</dbReference>
<dbReference type="InterPro" id="IPR043128">
    <property type="entry name" value="Rev_trsase/Diguanyl_cyclase"/>
</dbReference>
<keyword evidence="6" id="KW-1185">Reference proteome</keyword>
<sequence>MSYFTNLLNTSKLSATLLFRILLFSGIFTLSIASLQLYTDYQKRIKEVELNAAILIQQFSEPLTRAIWELNTPLVMAALDNINLADYFSEIKIRDDTQRIIYVDIWNDNTSSPVRTVPLTFDFLGKITHVGQVDYRVDSNKIKLQIFDSAIFIILSQFIKTFFVAVFILSMLNRLVIRHLADISNWLNGFNPQTSFSPLALETEKNIDNEMIKLKSAISEMGKNVHNHTIALEDIVKERTAELSKLAYTDSLTGIANRTAFFLKSEEELRRSRRLSYDVGVMMLDLDHFKSINDNYGHDAGDKVLKLIAETMNDIIREEDTVGRIGGEEFAVIVP</sequence>
<dbReference type="RefSeq" id="WP_272180162.1">
    <property type="nucleotide sequence ID" value="NZ_JAQOMS010000002.1"/>
</dbReference>
<evidence type="ECO:0000256" key="3">
    <source>
        <dbReference type="SAM" id="Phobius"/>
    </source>
</evidence>
<dbReference type="PROSITE" id="PS50887">
    <property type="entry name" value="GGDEF"/>
    <property type="match status" value="1"/>
</dbReference>
<dbReference type="GO" id="GO:0052621">
    <property type="term" value="F:diguanylate cyclase activity"/>
    <property type="evidence" value="ECO:0007669"/>
    <property type="project" value="UniProtKB-EC"/>
</dbReference>
<gene>
    <name evidence="5" type="ORF">PN838_07085</name>
</gene>
<reference evidence="5 6" key="1">
    <citation type="submission" date="2023-01" db="EMBL/GenBank/DDBJ databases">
        <title>Psychrosphaera sp. nov., isolated from marine algae.</title>
        <authorList>
            <person name="Bayburt H."/>
            <person name="Choi B.J."/>
            <person name="Kim J.M."/>
            <person name="Choi D.G."/>
            <person name="Jeon C.O."/>
        </authorList>
    </citation>
    <scope>NUCLEOTIDE SEQUENCE [LARGE SCALE GENOMIC DNA]</scope>
    <source>
        <strain evidence="5 6">G1-22</strain>
    </source>
</reference>
<comment type="caution">
    <text evidence="5">The sequence shown here is derived from an EMBL/GenBank/DDBJ whole genome shotgun (WGS) entry which is preliminary data.</text>
</comment>
<evidence type="ECO:0000259" key="4">
    <source>
        <dbReference type="PROSITE" id="PS50887"/>
    </source>
</evidence>
<feature type="transmembrane region" description="Helical" evidence="3">
    <location>
        <begin position="17"/>
        <end position="38"/>
    </location>
</feature>
<organism evidence="5 6">
    <name type="scientific">Psychrosphaera algicola</name>
    <dbReference type="NCBI Taxonomy" id="3023714"/>
    <lineage>
        <taxon>Bacteria</taxon>
        <taxon>Pseudomonadati</taxon>
        <taxon>Pseudomonadota</taxon>
        <taxon>Gammaproteobacteria</taxon>
        <taxon>Alteromonadales</taxon>
        <taxon>Pseudoalteromonadaceae</taxon>
        <taxon>Psychrosphaera</taxon>
    </lineage>
</organism>
<name>A0ABT5FAK0_9GAMM</name>
<protein>
    <recommendedName>
        <fullName evidence="1">diguanylate cyclase</fullName>
        <ecNumber evidence="1">2.7.7.65</ecNumber>
    </recommendedName>
</protein>
<evidence type="ECO:0000256" key="1">
    <source>
        <dbReference type="ARBA" id="ARBA00012528"/>
    </source>
</evidence>
<feature type="domain" description="GGDEF" evidence="4">
    <location>
        <begin position="277"/>
        <end position="335"/>
    </location>
</feature>
<proteinExistence type="predicted"/>
<dbReference type="PANTHER" id="PTHR45138:SF9">
    <property type="entry name" value="DIGUANYLATE CYCLASE DGCM-RELATED"/>
    <property type="match status" value="1"/>
</dbReference>